<dbReference type="EC" id="6.3.4.4" evidence="7"/>
<comment type="subcellular location">
    <subcellularLocation>
        <location evidence="7">Cytoplasm</location>
    </subcellularLocation>
</comment>
<dbReference type="Pfam" id="PF00709">
    <property type="entry name" value="Adenylsucc_synt"/>
    <property type="match status" value="2"/>
</dbReference>
<organism evidence="9 10">
    <name type="scientific">Sulfuracidifex tepidarius</name>
    <dbReference type="NCBI Taxonomy" id="1294262"/>
    <lineage>
        <taxon>Archaea</taxon>
        <taxon>Thermoproteota</taxon>
        <taxon>Thermoprotei</taxon>
        <taxon>Sulfolobales</taxon>
        <taxon>Sulfolobaceae</taxon>
        <taxon>Sulfuracidifex</taxon>
    </lineage>
</organism>
<dbReference type="Gene3D" id="3.40.440.10">
    <property type="entry name" value="Adenylosuccinate Synthetase, subunit A, domain 1"/>
    <property type="match status" value="2"/>
</dbReference>
<keyword evidence="2 7" id="KW-0479">Metal-binding</keyword>
<comment type="function">
    <text evidence="7">Plays an important role in the de novo pathway of purine nucleotide biosynthesis. Catalyzes the first committed step in the biosynthesis of AMP from IMP.</text>
</comment>
<comment type="subunit">
    <text evidence="7">Homodimer.</text>
</comment>
<feature type="binding site" description="in other chain" evidence="7">
    <location>
        <position position="122"/>
    </location>
    <ligand>
        <name>IMP</name>
        <dbReference type="ChEBI" id="CHEBI:58053"/>
        <note>ligand shared between dimeric partners</note>
    </ligand>
</feature>
<feature type="domain" description="SRP54-type proteins GTP-binding" evidence="8">
    <location>
        <begin position="314"/>
        <end position="327"/>
    </location>
</feature>
<accession>A0A510E459</accession>
<dbReference type="InterPro" id="IPR042111">
    <property type="entry name" value="Adenylosuccinate_synth_dom3"/>
</dbReference>
<feature type="binding site" evidence="7">
    <location>
        <begin position="279"/>
        <end position="281"/>
    </location>
    <ligand>
        <name>GTP</name>
        <dbReference type="ChEBI" id="CHEBI:37565"/>
    </ligand>
</feature>
<feature type="binding site" description="in other chain" evidence="7">
    <location>
        <position position="189"/>
    </location>
    <ligand>
        <name>IMP</name>
        <dbReference type="ChEBI" id="CHEBI:58053"/>
        <note>ligand shared between dimeric partners</note>
    </ligand>
</feature>
<dbReference type="GO" id="GO:0000287">
    <property type="term" value="F:magnesium ion binding"/>
    <property type="evidence" value="ECO:0007669"/>
    <property type="project" value="UniProtKB-UniRule"/>
</dbReference>
<feature type="active site" description="Proton acceptor" evidence="7">
    <location>
        <position position="12"/>
    </location>
</feature>
<sequence>MLDIVVGGFYGDEGKGKVVSYLGLKDRPSLSIRTGGVNAGHTIIYHDKKWKLRILPSSFLSQSTKLALGPGAITSLDTLLNEIKETETQGRVLVDKHTGIITEQEIEQERKDEYLMKVIGSTGQGVGYAESARILRKLKLASEYEALKNYLVDVPDVTINTLENGGKVLVEGTQGFLLSLYHGNYPFVTSRNTTSSGVLSEVGVGPKYVKDVIVIFKSFVTRVGGGPLEGEMSQEEAREKGLQEFGTVTGRPRRVSSFNIKLAKESIRINSATQVAITKIDALFKEAYKVRSYDKLPPEAKKWIELTEAELKTPITLIGTGEDSEDIIDLRFEKIGE</sequence>
<comment type="similarity">
    <text evidence="7">Belongs to the adenylosuccinate synthetase family.</text>
</comment>
<feature type="binding site" evidence="7">
    <location>
        <begin position="247"/>
        <end position="253"/>
    </location>
    <ligand>
        <name>substrate</name>
    </ligand>
</feature>
<dbReference type="InterPro" id="IPR042109">
    <property type="entry name" value="Adenylosuccinate_synth_dom1"/>
</dbReference>
<dbReference type="GO" id="GO:0005525">
    <property type="term" value="F:GTP binding"/>
    <property type="evidence" value="ECO:0007669"/>
    <property type="project" value="UniProtKB-UniRule"/>
</dbReference>
<keyword evidence="3 7" id="KW-0547">Nucleotide-binding</keyword>
<feature type="binding site" description="in other chain" evidence="7">
    <location>
        <position position="174"/>
    </location>
    <ligand>
        <name>IMP</name>
        <dbReference type="ChEBI" id="CHEBI:58053"/>
        <note>ligand shared between dimeric partners</note>
    </ligand>
</feature>
<evidence type="ECO:0000313" key="9">
    <source>
        <dbReference type="EMBL" id="BBG27247.1"/>
    </source>
</evidence>
<dbReference type="GO" id="GO:0005737">
    <property type="term" value="C:cytoplasm"/>
    <property type="evidence" value="ECO:0007669"/>
    <property type="project" value="UniProtKB-SubCell"/>
</dbReference>
<feature type="binding site" description="in other chain" evidence="7">
    <location>
        <position position="251"/>
    </location>
    <ligand>
        <name>IMP</name>
        <dbReference type="ChEBI" id="CHEBI:58053"/>
        <note>ligand shared between dimeric partners</note>
    </ligand>
</feature>
<evidence type="ECO:0000256" key="6">
    <source>
        <dbReference type="ARBA" id="ARBA00023134"/>
    </source>
</evidence>
<evidence type="ECO:0000256" key="5">
    <source>
        <dbReference type="ARBA" id="ARBA00022842"/>
    </source>
</evidence>
<dbReference type="InterPro" id="IPR027417">
    <property type="entry name" value="P-loop_NTPase"/>
</dbReference>
<gene>
    <name evidence="7" type="primary">purA</name>
    <name evidence="9" type="ORF">IC007_1788</name>
</gene>
<dbReference type="GO" id="GO:0006614">
    <property type="term" value="P:SRP-dependent cotranslational protein targeting to membrane"/>
    <property type="evidence" value="ECO:0007669"/>
    <property type="project" value="InterPro"/>
</dbReference>
<evidence type="ECO:0000256" key="2">
    <source>
        <dbReference type="ARBA" id="ARBA00022723"/>
    </source>
</evidence>
<dbReference type="Gene3D" id="3.90.170.10">
    <property type="entry name" value="Adenylosuccinate Synthetase, subunit A, domain 3"/>
    <property type="match status" value="2"/>
</dbReference>
<feature type="binding site" description="in other chain" evidence="7">
    <location>
        <begin position="38"/>
        <end position="41"/>
    </location>
    <ligand>
        <name>IMP</name>
        <dbReference type="ChEBI" id="CHEBI:58053"/>
        <note>ligand shared between dimeric partners</note>
    </ligand>
</feature>
<keyword evidence="6 7" id="KW-0342">GTP-binding</keyword>
<evidence type="ECO:0000259" key="8">
    <source>
        <dbReference type="PROSITE" id="PS00300"/>
    </source>
</evidence>
<dbReference type="Proteomes" id="UP000325030">
    <property type="component" value="Chromosome"/>
</dbReference>
<dbReference type="SMART" id="SM00788">
    <property type="entry name" value="Adenylsucc_synt"/>
    <property type="match status" value="1"/>
</dbReference>
<dbReference type="EMBL" id="AP018930">
    <property type="protein sequence ID" value="BBG27247.1"/>
    <property type="molecule type" value="Genomic_DNA"/>
</dbReference>
<dbReference type="RefSeq" id="WP_149564866.1">
    <property type="nucleotide sequence ID" value="NZ_AP018930.1"/>
</dbReference>
<feature type="active site" description="Proton donor" evidence="7">
    <location>
        <position position="41"/>
    </location>
</feature>
<dbReference type="GO" id="GO:0046040">
    <property type="term" value="P:IMP metabolic process"/>
    <property type="evidence" value="ECO:0007669"/>
    <property type="project" value="TreeGrafter"/>
</dbReference>
<dbReference type="GeneID" id="41718128"/>
<dbReference type="SUPFAM" id="SSF52540">
    <property type="entry name" value="P-loop containing nucleoside triphosphate hydrolases"/>
    <property type="match status" value="1"/>
</dbReference>
<feature type="binding site" evidence="7">
    <location>
        <position position="12"/>
    </location>
    <ligand>
        <name>Mg(2+)</name>
        <dbReference type="ChEBI" id="CHEBI:18420"/>
    </ligand>
</feature>
<feature type="binding site" evidence="7">
    <location>
        <position position="253"/>
    </location>
    <ligand>
        <name>GTP</name>
        <dbReference type="ChEBI" id="CHEBI:37565"/>
    </ligand>
</feature>
<keyword evidence="1 7" id="KW-0436">Ligase</keyword>
<evidence type="ECO:0000256" key="7">
    <source>
        <dbReference type="HAMAP-Rule" id="MF_00011"/>
    </source>
</evidence>
<evidence type="ECO:0000256" key="4">
    <source>
        <dbReference type="ARBA" id="ARBA00022755"/>
    </source>
</evidence>
<keyword evidence="4 7" id="KW-0658">Purine biosynthesis</keyword>
<protein>
    <recommendedName>
        <fullName evidence="7">Adenylosuccinate synthetase</fullName>
        <shortName evidence="7">AMPSase</shortName>
        <shortName evidence="7">AdSS</shortName>
        <ecNumber evidence="7">6.3.4.4</ecNumber>
    </recommendedName>
    <alternativeName>
        <fullName evidence="7">IMP--aspartate ligase</fullName>
    </alternativeName>
</protein>
<feature type="binding site" evidence="7">
    <location>
        <begin position="319"/>
        <end position="321"/>
    </location>
    <ligand>
        <name>GTP</name>
        <dbReference type="ChEBI" id="CHEBI:37565"/>
    </ligand>
</feature>
<dbReference type="UniPathway" id="UPA00075">
    <property type="reaction ID" value="UER00335"/>
</dbReference>
<reference evidence="10" key="1">
    <citation type="submission" date="2018-09" db="EMBL/GenBank/DDBJ databases">
        <title>Complete Genome Sequencing of Sulfolobus sp. JCM 16834.</title>
        <authorList>
            <person name="Kato S."/>
            <person name="Itoh T."/>
            <person name="Ohkuma M."/>
        </authorList>
    </citation>
    <scope>NUCLEOTIDE SEQUENCE [LARGE SCALE GENOMIC DNA]</scope>
    <source>
        <strain evidence="10">IC-007</strain>
    </source>
</reference>
<dbReference type="PANTHER" id="PTHR11846:SF0">
    <property type="entry name" value="ADENYLOSUCCINATE SYNTHETASE"/>
    <property type="match status" value="1"/>
</dbReference>
<proteinExistence type="inferred from homology"/>
<keyword evidence="5 7" id="KW-0460">Magnesium</keyword>
<comment type="catalytic activity">
    <reaction evidence="7">
        <text>IMP + L-aspartate + GTP = N(6)-(1,2-dicarboxyethyl)-AMP + GDP + phosphate + 2 H(+)</text>
        <dbReference type="Rhea" id="RHEA:15753"/>
        <dbReference type="ChEBI" id="CHEBI:15378"/>
        <dbReference type="ChEBI" id="CHEBI:29991"/>
        <dbReference type="ChEBI" id="CHEBI:37565"/>
        <dbReference type="ChEBI" id="CHEBI:43474"/>
        <dbReference type="ChEBI" id="CHEBI:57567"/>
        <dbReference type="ChEBI" id="CHEBI:58053"/>
        <dbReference type="ChEBI" id="CHEBI:58189"/>
        <dbReference type="EC" id="6.3.4.4"/>
    </reaction>
</comment>
<feature type="binding site" evidence="7">
    <location>
        <begin position="40"/>
        <end position="42"/>
    </location>
    <ligand>
        <name>GTP</name>
        <dbReference type="ChEBI" id="CHEBI:37565"/>
    </ligand>
</feature>
<feature type="binding site" description="in other chain" evidence="7">
    <location>
        <begin position="12"/>
        <end position="15"/>
    </location>
    <ligand>
        <name>IMP</name>
        <dbReference type="ChEBI" id="CHEBI:58053"/>
        <note>ligand shared between dimeric partners</note>
    </ligand>
</feature>
<dbReference type="PROSITE" id="PS00300">
    <property type="entry name" value="SRP54"/>
    <property type="match status" value="1"/>
</dbReference>
<comment type="cofactor">
    <cofactor evidence="7">
        <name>Mg(2+)</name>
        <dbReference type="ChEBI" id="CHEBI:18420"/>
    </cofactor>
    <text evidence="7">Binds 1 Mg(2+) ion per subunit.</text>
</comment>
<keyword evidence="7" id="KW-0963">Cytoplasm</keyword>
<dbReference type="NCBIfam" id="NF003295">
    <property type="entry name" value="PRK04293.1"/>
    <property type="match status" value="1"/>
</dbReference>
<feature type="binding site" evidence="7">
    <location>
        <begin position="11"/>
        <end position="17"/>
    </location>
    <ligand>
        <name>GTP</name>
        <dbReference type="ChEBI" id="CHEBI:37565"/>
    </ligand>
</feature>
<dbReference type="GO" id="GO:0004019">
    <property type="term" value="F:adenylosuccinate synthase activity"/>
    <property type="evidence" value="ECO:0007669"/>
    <property type="project" value="UniProtKB-UniRule"/>
</dbReference>
<dbReference type="AlphaFoldDB" id="A0A510E459"/>
<dbReference type="InterPro" id="IPR000897">
    <property type="entry name" value="SRP54_GTPase_dom"/>
</dbReference>
<evidence type="ECO:0000256" key="3">
    <source>
        <dbReference type="ARBA" id="ARBA00022741"/>
    </source>
</evidence>
<comment type="pathway">
    <text evidence="7">Purine metabolism; AMP biosynthesis via de novo pathway; AMP from IMP: step 1/2.</text>
</comment>
<feature type="binding site" evidence="7">
    <location>
        <position position="136"/>
    </location>
    <ligand>
        <name>IMP</name>
        <dbReference type="ChEBI" id="CHEBI:58053"/>
        <note>ligand shared between dimeric partners</note>
    </ligand>
</feature>
<dbReference type="PANTHER" id="PTHR11846">
    <property type="entry name" value="ADENYLOSUCCINATE SYNTHETASE"/>
    <property type="match status" value="1"/>
</dbReference>
<evidence type="ECO:0000313" key="10">
    <source>
        <dbReference type="Proteomes" id="UP000325030"/>
    </source>
</evidence>
<dbReference type="GO" id="GO:0044208">
    <property type="term" value="P:'de novo' AMP biosynthetic process"/>
    <property type="evidence" value="ECO:0007669"/>
    <property type="project" value="UniProtKB-UniRule"/>
</dbReference>
<name>A0A510E459_9CREN</name>
<evidence type="ECO:0000256" key="1">
    <source>
        <dbReference type="ARBA" id="ARBA00022598"/>
    </source>
</evidence>
<feature type="binding site" evidence="7">
    <location>
        <position position="40"/>
    </location>
    <ligand>
        <name>Mg(2+)</name>
        <dbReference type="ChEBI" id="CHEBI:18420"/>
    </ligand>
</feature>
<dbReference type="InterPro" id="IPR001114">
    <property type="entry name" value="Adenylosuccinate_synthetase"/>
</dbReference>
<dbReference type="HAMAP" id="MF_00011">
    <property type="entry name" value="Adenylosucc_synth"/>
    <property type="match status" value="1"/>
</dbReference>